<feature type="region of interest" description="Disordered" evidence="2">
    <location>
        <begin position="122"/>
        <end position="157"/>
    </location>
</feature>
<feature type="compositionally biased region" description="Polar residues" evidence="2">
    <location>
        <begin position="122"/>
        <end position="141"/>
    </location>
</feature>
<keyword evidence="1" id="KW-0677">Repeat</keyword>
<accession>A0A6J6HEI5</accession>
<evidence type="ECO:0000256" key="1">
    <source>
        <dbReference type="ARBA" id="ARBA00022737"/>
    </source>
</evidence>
<dbReference type="InterPro" id="IPR003961">
    <property type="entry name" value="FN3_dom"/>
</dbReference>
<dbReference type="AlphaFoldDB" id="A0A6J6HEI5"/>
<dbReference type="Gene3D" id="2.60.40.10">
    <property type="entry name" value="Immunoglobulins"/>
    <property type="match status" value="5"/>
</dbReference>
<gene>
    <name evidence="4" type="ORF">UFOPK1889_00051</name>
</gene>
<organism evidence="4">
    <name type="scientific">freshwater metagenome</name>
    <dbReference type="NCBI Taxonomy" id="449393"/>
    <lineage>
        <taxon>unclassified sequences</taxon>
        <taxon>metagenomes</taxon>
        <taxon>ecological metagenomes</taxon>
    </lineage>
</organism>
<dbReference type="EMBL" id="CAEZUZ010000004">
    <property type="protein sequence ID" value="CAB4607138.1"/>
    <property type="molecule type" value="Genomic_DNA"/>
</dbReference>
<dbReference type="SMART" id="SM00060">
    <property type="entry name" value="FN3"/>
    <property type="match status" value="5"/>
</dbReference>
<sequence length="709" mass="70864">MLVTLLSSLVIGTGVGASSSSVPTGLSVTAADGRVTVSFTEPDLTPASASPTQSDTRLGYTINVYQGATKLGATDACLNGVTASESCVVTNYLRTAGGNATLENGVTYTFRVIARWSDGNSEVQSGESVASSQATPFTSPSKPAAPTGTVNSTTSTSVDVSWVAPSDNGESIDLYTVTVWNKLGTSQITANTGCTSSTLTCTVTGLTLGSAYTFKVKANNSAGDSTSSDVSNAVTIVPGVATSIASVITTANDGTTSVKITWASPVVNDEAITEYTVTATADTTTVNKTTTGALEATFTADISGGDLVIGTEYLVKVKAKNIGGYGAYTSTTAVTPSRAPGAPTTIAATFSGRTAAVTWAAPTSDGGNAITEYTGAAFASAATDTTGTALGTCTSSGALTCSIPDLVAGTGYKFAVKAKNNANGYGAFSVLSSTATAQAITAPGAPTTVAATFSGRTAAVTWVAPTSNGGDAITEYTGAAFASTATDTTGTALGTCTSTGALTCSIPNLVAGTGYKFAVKAKNNANGYGIYSSLSGVVTAPAVQVTTTTTTVPAVTTTIAATTTTTAPSVPADTSSVVSTTTPVYSNKATPVTVSSAKLSAASGTQVSISRAPAASVIKEIEVAVSSRKVSMYVATPTSSNTKTAIVKYVIELRPASGASIKKTVAVKSAQVIKPNLTGKSKTTYTVVIVAYQKSGRAITWKGPKVIIK</sequence>
<dbReference type="CDD" id="cd00063">
    <property type="entry name" value="FN3"/>
    <property type="match status" value="4"/>
</dbReference>
<evidence type="ECO:0000259" key="3">
    <source>
        <dbReference type="PROSITE" id="PS50853"/>
    </source>
</evidence>
<dbReference type="SUPFAM" id="SSF49265">
    <property type="entry name" value="Fibronectin type III"/>
    <property type="match status" value="2"/>
</dbReference>
<dbReference type="PROSITE" id="PS50853">
    <property type="entry name" value="FN3"/>
    <property type="match status" value="3"/>
</dbReference>
<evidence type="ECO:0000256" key="2">
    <source>
        <dbReference type="SAM" id="MobiDB-lite"/>
    </source>
</evidence>
<protein>
    <submittedName>
        <fullName evidence="4">Unannotated protein</fullName>
    </submittedName>
</protein>
<dbReference type="PANTHER" id="PTHR13817">
    <property type="entry name" value="TITIN"/>
    <property type="match status" value="1"/>
</dbReference>
<feature type="domain" description="Fibronectin type-III" evidence="3">
    <location>
        <begin position="442"/>
        <end position="542"/>
    </location>
</feature>
<dbReference type="InterPro" id="IPR036116">
    <property type="entry name" value="FN3_sf"/>
</dbReference>
<dbReference type="InterPro" id="IPR050964">
    <property type="entry name" value="Striated_Muscle_Regulatory"/>
</dbReference>
<feature type="domain" description="Fibronectin type-III" evidence="3">
    <location>
        <begin position="339"/>
        <end position="439"/>
    </location>
</feature>
<dbReference type="InterPro" id="IPR013783">
    <property type="entry name" value="Ig-like_fold"/>
</dbReference>
<reference evidence="4" key="1">
    <citation type="submission" date="2020-05" db="EMBL/GenBank/DDBJ databases">
        <authorList>
            <person name="Chiriac C."/>
            <person name="Salcher M."/>
            <person name="Ghai R."/>
            <person name="Kavagutti S V."/>
        </authorList>
    </citation>
    <scope>NUCLEOTIDE SEQUENCE</scope>
</reference>
<evidence type="ECO:0000313" key="4">
    <source>
        <dbReference type="EMBL" id="CAB4607138.1"/>
    </source>
</evidence>
<dbReference type="PANTHER" id="PTHR13817:SF73">
    <property type="entry name" value="FIBRONECTIN TYPE-III DOMAIN-CONTAINING PROTEIN"/>
    <property type="match status" value="1"/>
</dbReference>
<dbReference type="Pfam" id="PF00041">
    <property type="entry name" value="fn3"/>
    <property type="match status" value="2"/>
</dbReference>
<feature type="domain" description="Fibronectin type-III" evidence="3">
    <location>
        <begin position="142"/>
        <end position="239"/>
    </location>
</feature>
<proteinExistence type="predicted"/>
<name>A0A6J6HEI5_9ZZZZ</name>